<dbReference type="Pfam" id="PF08671">
    <property type="entry name" value="SinI"/>
    <property type="match status" value="1"/>
</dbReference>
<dbReference type="SUPFAM" id="SSF47406">
    <property type="entry name" value="SinR repressor dimerisation domain-like"/>
    <property type="match status" value="1"/>
</dbReference>
<evidence type="ECO:0000313" key="5">
    <source>
        <dbReference type="Proteomes" id="UP001596410"/>
    </source>
</evidence>
<accession>A0ABW2EN32</accession>
<reference evidence="5" key="1">
    <citation type="journal article" date="2019" name="Int. J. Syst. Evol. Microbiol.">
        <title>The Global Catalogue of Microorganisms (GCM) 10K type strain sequencing project: providing services to taxonomists for standard genome sequencing and annotation.</title>
        <authorList>
            <consortium name="The Broad Institute Genomics Platform"/>
            <consortium name="The Broad Institute Genome Sequencing Center for Infectious Disease"/>
            <person name="Wu L."/>
            <person name="Ma J."/>
        </authorList>
    </citation>
    <scope>NUCLEOTIDE SEQUENCE [LARGE SCALE GENOMIC DNA]</scope>
    <source>
        <strain evidence="5">CGMCC 4.1621</strain>
    </source>
</reference>
<dbReference type="Pfam" id="PF01381">
    <property type="entry name" value="HTH_3"/>
    <property type="match status" value="1"/>
</dbReference>
<dbReference type="PROSITE" id="PS51500">
    <property type="entry name" value="SIN"/>
    <property type="match status" value="1"/>
</dbReference>
<dbReference type="CDD" id="cd00093">
    <property type="entry name" value="HTH_XRE"/>
    <property type="match status" value="1"/>
</dbReference>
<feature type="domain" description="Sin" evidence="3">
    <location>
        <begin position="64"/>
        <end position="102"/>
    </location>
</feature>
<dbReference type="SUPFAM" id="SSF47413">
    <property type="entry name" value="lambda repressor-like DNA-binding domains"/>
    <property type="match status" value="1"/>
</dbReference>
<evidence type="ECO:0000313" key="4">
    <source>
        <dbReference type="EMBL" id="MFC7062321.1"/>
    </source>
</evidence>
<dbReference type="InterPro" id="IPR010981">
    <property type="entry name" value="SinR/SinI_dimer_dom"/>
</dbReference>
<keyword evidence="5" id="KW-1185">Reference proteome</keyword>
<dbReference type="SMART" id="SM00530">
    <property type="entry name" value="HTH_XRE"/>
    <property type="match status" value="1"/>
</dbReference>
<dbReference type="RefSeq" id="WP_204711844.1">
    <property type="nucleotide sequence ID" value="NZ_JBHSZV010000026.1"/>
</dbReference>
<dbReference type="Gene3D" id="1.10.260.40">
    <property type="entry name" value="lambda repressor-like DNA-binding domains"/>
    <property type="match status" value="1"/>
</dbReference>
<proteinExistence type="predicted"/>
<dbReference type="EMBL" id="JBHSZV010000026">
    <property type="protein sequence ID" value="MFC7062321.1"/>
    <property type="molecule type" value="Genomic_DNA"/>
</dbReference>
<dbReference type="Proteomes" id="UP001596410">
    <property type="component" value="Unassembled WGS sequence"/>
</dbReference>
<dbReference type="InterPro" id="IPR001387">
    <property type="entry name" value="Cro/C1-type_HTH"/>
</dbReference>
<dbReference type="PANTHER" id="PTHR46797:SF13">
    <property type="entry name" value="HTH-TYPE TRANSCRIPTIONAL REGULATOR SINR"/>
    <property type="match status" value="1"/>
</dbReference>
<name>A0ABW2EN32_9BACI</name>
<comment type="caution">
    <text evidence="4">The sequence shown here is derived from an EMBL/GenBank/DDBJ whole genome shotgun (WGS) entry which is preliminary data.</text>
</comment>
<sequence length="106" mass="12096">MIGDRIKESRKTQKLSMGDLAEKTGFAKSYISSIERAVQSNPTIQFVEKIALGLNVSVDYLIHGNEKVQSRGIDEEWVELVLESMDYGLSKQQFREYLELKKANIL</sequence>
<evidence type="ECO:0000259" key="3">
    <source>
        <dbReference type="PROSITE" id="PS51500"/>
    </source>
</evidence>
<feature type="domain" description="HTH cro/C1-type" evidence="2">
    <location>
        <begin position="6"/>
        <end position="61"/>
    </location>
</feature>
<protein>
    <submittedName>
        <fullName evidence="4">Helix-turn-helix domain-containing protein</fullName>
    </submittedName>
</protein>
<organism evidence="4 5">
    <name type="scientific">Halobacillus seohaensis</name>
    <dbReference type="NCBI Taxonomy" id="447421"/>
    <lineage>
        <taxon>Bacteria</taxon>
        <taxon>Bacillati</taxon>
        <taxon>Bacillota</taxon>
        <taxon>Bacilli</taxon>
        <taxon>Bacillales</taxon>
        <taxon>Bacillaceae</taxon>
        <taxon>Halobacillus</taxon>
    </lineage>
</organism>
<evidence type="ECO:0000256" key="1">
    <source>
        <dbReference type="ARBA" id="ARBA00023125"/>
    </source>
</evidence>
<evidence type="ECO:0000259" key="2">
    <source>
        <dbReference type="PROSITE" id="PS50943"/>
    </source>
</evidence>
<gene>
    <name evidence="4" type="ORF">ACFQIC_10670</name>
</gene>
<dbReference type="InterPro" id="IPR010982">
    <property type="entry name" value="Lambda_DNA-bd_dom_sf"/>
</dbReference>
<dbReference type="PROSITE" id="PS50943">
    <property type="entry name" value="HTH_CROC1"/>
    <property type="match status" value="1"/>
</dbReference>
<dbReference type="PANTHER" id="PTHR46797">
    <property type="entry name" value="HTH-TYPE TRANSCRIPTIONAL REGULATOR"/>
    <property type="match status" value="1"/>
</dbReference>
<keyword evidence="1" id="KW-0238">DNA-binding</keyword>
<dbReference type="InterPro" id="IPR050807">
    <property type="entry name" value="TransReg_Diox_bact_type"/>
</dbReference>
<dbReference type="InterPro" id="IPR036281">
    <property type="entry name" value="SinR/SinI_dimer_dom_sf"/>
</dbReference>